<evidence type="ECO:0000313" key="2">
    <source>
        <dbReference type="EMBL" id="CAK9872222.1"/>
    </source>
</evidence>
<feature type="compositionally biased region" description="Basic and acidic residues" evidence="1">
    <location>
        <begin position="22"/>
        <end position="36"/>
    </location>
</feature>
<keyword evidence="3" id="KW-1185">Reference proteome</keyword>
<feature type="region of interest" description="Disordered" evidence="1">
    <location>
        <begin position="1"/>
        <end position="38"/>
    </location>
</feature>
<proteinExistence type="predicted"/>
<sequence length="100" mass="11050">MKMFAHKAAIELGSQKKGPPGKGREEERGEREREVTVSKMVQRKAKELLASTIDDLVSEYKICTEPTKIRLFTAVPVMTCTSQEEEGGGGLVVYFASSNK</sequence>
<reference evidence="2 3" key="1">
    <citation type="submission" date="2024-03" db="EMBL/GenBank/DDBJ databases">
        <authorList>
            <consortium name="ELIXIR-Norway"/>
            <consortium name="Elixir Norway"/>
        </authorList>
    </citation>
    <scope>NUCLEOTIDE SEQUENCE [LARGE SCALE GENOMIC DNA]</scope>
</reference>
<dbReference type="Proteomes" id="UP001497522">
    <property type="component" value="Chromosome 2"/>
</dbReference>
<accession>A0ABP1BAC8</accession>
<evidence type="ECO:0000256" key="1">
    <source>
        <dbReference type="SAM" id="MobiDB-lite"/>
    </source>
</evidence>
<gene>
    <name evidence="2" type="ORF">CSSPJE1EN2_LOCUS14819</name>
</gene>
<organism evidence="2 3">
    <name type="scientific">Sphagnum jensenii</name>
    <dbReference type="NCBI Taxonomy" id="128206"/>
    <lineage>
        <taxon>Eukaryota</taxon>
        <taxon>Viridiplantae</taxon>
        <taxon>Streptophyta</taxon>
        <taxon>Embryophyta</taxon>
        <taxon>Bryophyta</taxon>
        <taxon>Sphagnophytina</taxon>
        <taxon>Sphagnopsida</taxon>
        <taxon>Sphagnales</taxon>
        <taxon>Sphagnaceae</taxon>
        <taxon>Sphagnum</taxon>
    </lineage>
</organism>
<protein>
    <submittedName>
        <fullName evidence="2">Uncharacterized protein</fullName>
    </submittedName>
</protein>
<dbReference type="EMBL" id="OZ023703">
    <property type="protein sequence ID" value="CAK9872222.1"/>
    <property type="molecule type" value="Genomic_DNA"/>
</dbReference>
<evidence type="ECO:0000313" key="3">
    <source>
        <dbReference type="Proteomes" id="UP001497522"/>
    </source>
</evidence>
<name>A0ABP1BAC8_9BRYO</name>